<proteinExistence type="predicted"/>
<feature type="compositionally biased region" description="Polar residues" evidence="2">
    <location>
        <begin position="542"/>
        <end position="551"/>
    </location>
</feature>
<feature type="coiled-coil region" evidence="1">
    <location>
        <begin position="87"/>
        <end position="184"/>
    </location>
</feature>
<feature type="region of interest" description="Disordered" evidence="2">
    <location>
        <begin position="304"/>
        <end position="399"/>
    </location>
</feature>
<feature type="compositionally biased region" description="Polar residues" evidence="2">
    <location>
        <begin position="496"/>
        <end position="506"/>
    </location>
</feature>
<name>A0A0C9ZSP7_9AGAM</name>
<dbReference type="OrthoDB" id="3268221at2759"/>
<protein>
    <submittedName>
        <fullName evidence="3">Uncharacterized protein</fullName>
    </submittedName>
</protein>
<feature type="compositionally biased region" description="Low complexity" evidence="2">
    <location>
        <begin position="362"/>
        <end position="372"/>
    </location>
</feature>
<reference evidence="4" key="2">
    <citation type="submission" date="2015-01" db="EMBL/GenBank/DDBJ databases">
        <title>Evolutionary Origins and Diversification of the Mycorrhizal Mutualists.</title>
        <authorList>
            <consortium name="DOE Joint Genome Institute"/>
            <consortium name="Mycorrhizal Genomics Consortium"/>
            <person name="Kohler A."/>
            <person name="Kuo A."/>
            <person name="Nagy L.G."/>
            <person name="Floudas D."/>
            <person name="Copeland A."/>
            <person name="Barry K.W."/>
            <person name="Cichocki N."/>
            <person name="Veneault-Fourrey C."/>
            <person name="LaButti K."/>
            <person name="Lindquist E.A."/>
            <person name="Lipzen A."/>
            <person name="Lundell T."/>
            <person name="Morin E."/>
            <person name="Murat C."/>
            <person name="Riley R."/>
            <person name="Ohm R."/>
            <person name="Sun H."/>
            <person name="Tunlid A."/>
            <person name="Henrissat B."/>
            <person name="Grigoriev I.V."/>
            <person name="Hibbett D.S."/>
            <person name="Martin F."/>
        </authorList>
    </citation>
    <scope>NUCLEOTIDE SEQUENCE [LARGE SCALE GENOMIC DNA]</scope>
    <source>
        <strain evidence="4">441</strain>
    </source>
</reference>
<keyword evidence="1" id="KW-0175">Coiled coil</keyword>
<accession>A0A0C9ZSP7</accession>
<evidence type="ECO:0000256" key="2">
    <source>
        <dbReference type="SAM" id="MobiDB-lite"/>
    </source>
</evidence>
<feature type="region of interest" description="Disordered" evidence="2">
    <location>
        <begin position="235"/>
        <end position="257"/>
    </location>
</feature>
<reference evidence="3 4" key="1">
    <citation type="submission" date="2014-04" db="EMBL/GenBank/DDBJ databases">
        <authorList>
            <consortium name="DOE Joint Genome Institute"/>
            <person name="Kuo A."/>
            <person name="Kohler A."/>
            <person name="Costa M.D."/>
            <person name="Nagy L.G."/>
            <person name="Floudas D."/>
            <person name="Copeland A."/>
            <person name="Barry K.W."/>
            <person name="Cichocki N."/>
            <person name="Veneault-Fourrey C."/>
            <person name="LaButti K."/>
            <person name="Lindquist E.A."/>
            <person name="Lipzen A."/>
            <person name="Lundell T."/>
            <person name="Morin E."/>
            <person name="Murat C."/>
            <person name="Sun H."/>
            <person name="Tunlid A."/>
            <person name="Henrissat B."/>
            <person name="Grigoriev I.V."/>
            <person name="Hibbett D.S."/>
            <person name="Martin F."/>
            <person name="Nordberg H.P."/>
            <person name="Cantor M.N."/>
            <person name="Hua S.X."/>
        </authorList>
    </citation>
    <scope>NUCLEOTIDE SEQUENCE [LARGE SCALE GENOMIC DNA]</scope>
    <source>
        <strain evidence="3 4">441</strain>
    </source>
</reference>
<dbReference type="EMBL" id="KN833709">
    <property type="protein sequence ID" value="KIK25282.1"/>
    <property type="molecule type" value="Genomic_DNA"/>
</dbReference>
<organism evidence="3 4">
    <name type="scientific">Pisolithus microcarpus 441</name>
    <dbReference type="NCBI Taxonomy" id="765257"/>
    <lineage>
        <taxon>Eukaryota</taxon>
        <taxon>Fungi</taxon>
        <taxon>Dikarya</taxon>
        <taxon>Basidiomycota</taxon>
        <taxon>Agaricomycotina</taxon>
        <taxon>Agaricomycetes</taxon>
        <taxon>Agaricomycetidae</taxon>
        <taxon>Boletales</taxon>
        <taxon>Sclerodermatineae</taxon>
        <taxon>Pisolithaceae</taxon>
        <taxon>Pisolithus</taxon>
    </lineage>
</organism>
<feature type="region of interest" description="Disordered" evidence="2">
    <location>
        <begin position="486"/>
        <end position="591"/>
    </location>
</feature>
<sequence>MLSEEPGDDRRATPPPQHRHADLESDQSSPTCFGATPDGNRAQHIPRRRRSKSTSRHRSHTTEGSTSHFLARLIAQDEEVREVNTYLAVANERLDAETMRANAAERRALDYFSKLKFATESKDRTEQEASRLREELKLYKLQLENAQREIFRAQDIINQVSSQRNEAEAEAARARTKARKLQEEKLVMLAREEGRRQGYREGLMKGRSLGYYEARALREFPEELFPSRPRPVALSHEVDEVGQDDEREPDGADERTLNVPQRERLRPFARPNHMRPGSAPPVRTYDTARHAPTMPVPTVATPVRVRSPSHELRSPSPQSEADEPETIRPIPLRPRTTVPPDGWIPRADPRTEFIPVPPPHVLSPVPTSPSTTATDVQESRERGGQSNISEPPQTLNRYPPIRHRDYAYQPPMHPPIQRPRTPSIASRASTHVSHYDLVSAPGRRATETPLRFEIYGRARSGSQPTTRPAFVRTDRHIHPTRENFVEQWRADPEVVSTATPSRTPSHSYAPGAPNYSSGSQNLPYPSRPAPYPDMVGGRSHTPIPTESTAQVQPPPDDRERVMSRDELRQRFRQREPSKSSIPSIVVESPVG</sequence>
<feature type="compositionally biased region" description="Low complexity" evidence="2">
    <location>
        <begin position="578"/>
        <end position="591"/>
    </location>
</feature>
<feature type="compositionally biased region" description="Polar residues" evidence="2">
    <location>
        <begin position="514"/>
        <end position="523"/>
    </location>
</feature>
<evidence type="ECO:0000313" key="3">
    <source>
        <dbReference type="EMBL" id="KIK25282.1"/>
    </source>
</evidence>
<feature type="compositionally biased region" description="Basic residues" evidence="2">
    <location>
        <begin position="44"/>
        <end position="59"/>
    </location>
</feature>
<feature type="region of interest" description="Disordered" evidence="2">
    <location>
        <begin position="1"/>
        <end position="68"/>
    </location>
</feature>
<evidence type="ECO:0000313" key="4">
    <source>
        <dbReference type="Proteomes" id="UP000054018"/>
    </source>
</evidence>
<feature type="compositionally biased region" description="Polar residues" evidence="2">
    <location>
        <begin position="384"/>
        <end position="396"/>
    </location>
</feature>
<dbReference type="HOGENOM" id="CLU_020595_0_0_1"/>
<feature type="compositionally biased region" description="Basic and acidic residues" evidence="2">
    <location>
        <begin position="555"/>
        <end position="577"/>
    </location>
</feature>
<dbReference type="STRING" id="765257.A0A0C9ZSP7"/>
<gene>
    <name evidence="3" type="ORF">PISMIDRAFT_348554</name>
</gene>
<dbReference type="AlphaFoldDB" id="A0A0C9ZSP7"/>
<evidence type="ECO:0000256" key="1">
    <source>
        <dbReference type="SAM" id="Coils"/>
    </source>
</evidence>
<keyword evidence="4" id="KW-1185">Reference proteome</keyword>
<dbReference type="Proteomes" id="UP000054018">
    <property type="component" value="Unassembled WGS sequence"/>
</dbReference>